<protein>
    <submittedName>
        <fullName evidence="1">Uncharacterized protein</fullName>
    </submittedName>
</protein>
<dbReference type="AlphaFoldDB" id="A0A448XSU2"/>
<reference evidence="1" key="1">
    <citation type="submission" date="2018-11" db="EMBL/GenBank/DDBJ databases">
        <authorList>
            <consortium name="Pathogen Informatics"/>
        </authorList>
    </citation>
    <scope>NUCLEOTIDE SEQUENCE</scope>
</reference>
<comment type="caution">
    <text evidence="1">The sequence shown here is derived from an EMBL/GenBank/DDBJ whole genome shotgun (WGS) entry which is preliminary data.</text>
</comment>
<dbReference type="EMBL" id="CAAALY010290824">
    <property type="protein sequence ID" value="VEL44153.1"/>
    <property type="molecule type" value="Genomic_DNA"/>
</dbReference>
<proteinExistence type="predicted"/>
<evidence type="ECO:0000313" key="2">
    <source>
        <dbReference type="Proteomes" id="UP000784294"/>
    </source>
</evidence>
<sequence length="192" mass="21357">MMLKPPSFQLHRLPSLWHRYIISSVRPSVLFVNRTPDKTDRRHEQTATVGEADSYLFSASCSRRRTPIRLSVGQLVGRQTRLDGGRGMVVGQLAMATGLVPTEVVVERVEAERDRLLAEQLNRVTASIGQSTWWRDESDASPSPSLATATCTYWLRLPASEWPLGTASDADLLARLVVVRFPGDQVRLAGEC</sequence>
<gene>
    <name evidence="1" type="ORF">PXEA_LOCUS37593</name>
</gene>
<organism evidence="1 2">
    <name type="scientific">Protopolystoma xenopodis</name>
    <dbReference type="NCBI Taxonomy" id="117903"/>
    <lineage>
        <taxon>Eukaryota</taxon>
        <taxon>Metazoa</taxon>
        <taxon>Spiralia</taxon>
        <taxon>Lophotrochozoa</taxon>
        <taxon>Platyhelminthes</taxon>
        <taxon>Monogenea</taxon>
        <taxon>Polyopisthocotylea</taxon>
        <taxon>Polystomatidea</taxon>
        <taxon>Polystomatidae</taxon>
        <taxon>Protopolystoma</taxon>
    </lineage>
</organism>
<dbReference type="Proteomes" id="UP000784294">
    <property type="component" value="Unassembled WGS sequence"/>
</dbReference>
<feature type="non-terminal residue" evidence="1">
    <location>
        <position position="192"/>
    </location>
</feature>
<evidence type="ECO:0000313" key="1">
    <source>
        <dbReference type="EMBL" id="VEL44153.1"/>
    </source>
</evidence>
<accession>A0A448XSU2</accession>
<name>A0A448XSU2_9PLAT</name>
<keyword evidence="2" id="KW-1185">Reference proteome</keyword>